<feature type="compositionally biased region" description="Low complexity" evidence="5">
    <location>
        <begin position="504"/>
        <end position="525"/>
    </location>
</feature>
<feature type="compositionally biased region" description="Basic and acidic residues" evidence="5">
    <location>
        <begin position="651"/>
        <end position="664"/>
    </location>
</feature>
<keyword evidence="2" id="KW-0963">Cytoplasm</keyword>
<keyword evidence="8" id="KW-1185">Reference proteome</keyword>
<evidence type="ECO:0000256" key="5">
    <source>
        <dbReference type="SAM" id="MobiDB-lite"/>
    </source>
</evidence>
<feature type="compositionally biased region" description="Low complexity" evidence="5">
    <location>
        <begin position="456"/>
        <end position="477"/>
    </location>
</feature>
<protein>
    <recommendedName>
        <fullName evidence="6">HBS1-like protein N-terminal domain-containing protein</fullName>
    </recommendedName>
</protein>
<evidence type="ECO:0000256" key="2">
    <source>
        <dbReference type="ARBA" id="ARBA00022490"/>
    </source>
</evidence>
<evidence type="ECO:0000259" key="6">
    <source>
        <dbReference type="Pfam" id="PF08938"/>
    </source>
</evidence>
<feature type="compositionally biased region" description="Low complexity" evidence="5">
    <location>
        <begin position="676"/>
        <end position="689"/>
    </location>
</feature>
<dbReference type="EMBL" id="KN835218">
    <property type="protein sequence ID" value="KIK43220.1"/>
    <property type="molecule type" value="Genomic_DNA"/>
</dbReference>
<gene>
    <name evidence="7" type="ORF">CY34DRAFT_11881</name>
</gene>
<dbReference type="GO" id="GO:0016787">
    <property type="term" value="F:hydrolase activity"/>
    <property type="evidence" value="ECO:0007669"/>
    <property type="project" value="UniProtKB-KW"/>
</dbReference>
<keyword evidence="3" id="KW-0378">Hydrolase</keyword>
<evidence type="ECO:0000256" key="4">
    <source>
        <dbReference type="ARBA" id="ARBA00022917"/>
    </source>
</evidence>
<evidence type="ECO:0000256" key="1">
    <source>
        <dbReference type="ARBA" id="ARBA00004496"/>
    </source>
</evidence>
<dbReference type="GO" id="GO:0006412">
    <property type="term" value="P:translation"/>
    <property type="evidence" value="ECO:0007669"/>
    <property type="project" value="UniProtKB-KW"/>
</dbReference>
<feature type="domain" description="HBS1-like protein N-terminal" evidence="6">
    <location>
        <begin position="14"/>
        <end position="89"/>
    </location>
</feature>
<evidence type="ECO:0000313" key="7">
    <source>
        <dbReference type="EMBL" id="KIK43220.1"/>
    </source>
</evidence>
<dbReference type="Proteomes" id="UP000054485">
    <property type="component" value="Unassembled WGS sequence"/>
</dbReference>
<name>A0A0C9ZZX3_9AGAM</name>
<feature type="compositionally biased region" description="Basic and acidic residues" evidence="5">
    <location>
        <begin position="125"/>
        <end position="135"/>
    </location>
</feature>
<evidence type="ECO:0000256" key="3">
    <source>
        <dbReference type="ARBA" id="ARBA00022801"/>
    </source>
</evidence>
<feature type="region of interest" description="Disordered" evidence="5">
    <location>
        <begin position="449"/>
        <end position="486"/>
    </location>
</feature>
<keyword evidence="4" id="KW-0648">Protein biosynthesis</keyword>
<feature type="compositionally biased region" description="Acidic residues" evidence="5">
    <location>
        <begin position="16"/>
        <end position="29"/>
    </location>
</feature>
<evidence type="ECO:0000313" key="8">
    <source>
        <dbReference type="Proteomes" id="UP000054485"/>
    </source>
</evidence>
<feature type="region of interest" description="Disordered" evidence="5">
    <location>
        <begin position="567"/>
        <end position="702"/>
    </location>
</feature>
<accession>A0A0C9ZZX3</accession>
<feature type="compositionally biased region" description="Low complexity" evidence="5">
    <location>
        <begin position="360"/>
        <end position="387"/>
    </location>
</feature>
<feature type="region of interest" description="Disordered" evidence="5">
    <location>
        <begin position="265"/>
        <end position="431"/>
    </location>
</feature>
<dbReference type="Pfam" id="PF08938">
    <property type="entry name" value="HBS1_N"/>
    <property type="match status" value="1"/>
</dbReference>
<comment type="subcellular location">
    <subcellularLocation>
        <location evidence="1">Cytoplasm</location>
    </subcellularLocation>
</comment>
<feature type="region of interest" description="Disordered" evidence="5">
    <location>
        <begin position="125"/>
        <end position="154"/>
    </location>
</feature>
<dbReference type="AlphaFoldDB" id="A0A0C9ZZX3"/>
<dbReference type="GO" id="GO:0005737">
    <property type="term" value="C:cytoplasm"/>
    <property type="evidence" value="ECO:0007669"/>
    <property type="project" value="UniProtKB-SubCell"/>
</dbReference>
<reference evidence="8" key="2">
    <citation type="submission" date="2015-01" db="EMBL/GenBank/DDBJ databases">
        <title>Evolutionary Origins and Diversification of the Mycorrhizal Mutualists.</title>
        <authorList>
            <consortium name="DOE Joint Genome Institute"/>
            <consortium name="Mycorrhizal Genomics Consortium"/>
            <person name="Kohler A."/>
            <person name="Kuo A."/>
            <person name="Nagy L.G."/>
            <person name="Floudas D."/>
            <person name="Copeland A."/>
            <person name="Barry K.W."/>
            <person name="Cichocki N."/>
            <person name="Veneault-Fourrey C."/>
            <person name="LaButti K."/>
            <person name="Lindquist E.A."/>
            <person name="Lipzen A."/>
            <person name="Lundell T."/>
            <person name="Morin E."/>
            <person name="Murat C."/>
            <person name="Riley R."/>
            <person name="Ohm R."/>
            <person name="Sun H."/>
            <person name="Tunlid A."/>
            <person name="Henrissat B."/>
            <person name="Grigoriev I.V."/>
            <person name="Hibbett D.S."/>
            <person name="Martin F."/>
        </authorList>
    </citation>
    <scope>NUCLEOTIDE SEQUENCE [LARGE SCALE GENOMIC DNA]</scope>
    <source>
        <strain evidence="8">UH-Slu-Lm8-n1</strain>
    </source>
</reference>
<dbReference type="InParanoid" id="A0A0C9ZZX3"/>
<dbReference type="OrthoDB" id="342024at2759"/>
<feature type="compositionally biased region" description="Pro residues" evidence="5">
    <location>
        <begin position="526"/>
        <end position="535"/>
    </location>
</feature>
<dbReference type="HOGENOM" id="CLU_021533_0_0_1"/>
<feature type="region of interest" description="Disordered" evidence="5">
    <location>
        <begin position="16"/>
        <end position="35"/>
    </location>
</feature>
<proteinExistence type="predicted"/>
<reference evidence="7 8" key="1">
    <citation type="submission" date="2014-04" db="EMBL/GenBank/DDBJ databases">
        <authorList>
            <consortium name="DOE Joint Genome Institute"/>
            <person name="Kuo A."/>
            <person name="Ruytinx J."/>
            <person name="Rineau F."/>
            <person name="Colpaert J."/>
            <person name="Kohler A."/>
            <person name="Nagy L.G."/>
            <person name="Floudas D."/>
            <person name="Copeland A."/>
            <person name="Barry K.W."/>
            <person name="Cichocki N."/>
            <person name="Veneault-Fourrey C."/>
            <person name="LaButti K."/>
            <person name="Lindquist E.A."/>
            <person name="Lipzen A."/>
            <person name="Lundell T."/>
            <person name="Morin E."/>
            <person name="Murat C."/>
            <person name="Sun H."/>
            <person name="Tunlid A."/>
            <person name="Henrissat B."/>
            <person name="Grigoriev I.V."/>
            <person name="Hibbett D.S."/>
            <person name="Martin F."/>
            <person name="Nordberg H.P."/>
            <person name="Cantor M.N."/>
            <person name="Hua S.X."/>
        </authorList>
    </citation>
    <scope>NUCLEOTIDE SEQUENCE [LARGE SCALE GENOMIC DNA]</scope>
    <source>
        <strain evidence="7 8">UH-Slu-Lm8-n1</strain>
    </source>
</reference>
<organism evidence="7 8">
    <name type="scientific">Suillus luteus UH-Slu-Lm8-n1</name>
    <dbReference type="NCBI Taxonomy" id="930992"/>
    <lineage>
        <taxon>Eukaryota</taxon>
        <taxon>Fungi</taxon>
        <taxon>Dikarya</taxon>
        <taxon>Basidiomycota</taxon>
        <taxon>Agaricomycotina</taxon>
        <taxon>Agaricomycetes</taxon>
        <taxon>Agaricomycetidae</taxon>
        <taxon>Boletales</taxon>
        <taxon>Suillineae</taxon>
        <taxon>Suillaceae</taxon>
        <taxon>Suillus</taxon>
    </lineage>
</organism>
<feature type="region of interest" description="Disordered" evidence="5">
    <location>
        <begin position="499"/>
        <end position="540"/>
    </location>
</feature>
<dbReference type="STRING" id="930992.A0A0C9ZZX3"/>
<sequence length="734" mass="80635">MSRHRLVRNMNIHDELDDDALSDGGDELTPEQHGEWPSISQMSHCLEQIRELIGDEAVSGLDDDYIKETLWDQYFNVESTLSYLYEEQDRRESAKTRKVLHSLFHHVVVTPRFGSRLWNRLRRRRDEEQEVRPDSNDMLPLEGEGAHDEPQPQYVAGPTGYEYYDGDLDRPRVPLIVLAQQGQHEVYYPEDYPEEADSDDIPLGVMSRGSRLSTITEITERTEPSRHWPSKQQLVALNNPRASMITDTTTSYGEVIDTCERSTVAAEHSETTMDPNFIPPSPSPSAVRRLSNYEAAPSLATSVSQSDVRTEPLPLPRERAASRAKSSVVPVPPMDTLPEISDFQSKASEKALPPKPPASSKPSKLSMLASSRASTRSSRSSDLETTSVLTYPALRPTAESRLSFATTTRLPPTEKTLPSIKAPSTTPSSMSGHVKLAIQTALELEAHDRERAARLSPKSESSAASKVSSVATVKPTVPHSPPRADATLNLPIVRQDVEGKARPQSKLAALAQAKASANTSLMPKLPKSPPNSPPKELPKSRTQYFTPIANGATATTAITTSYQSLQSLSRPQAQEPASLVQMPGAEPKQSKLAKKVKKASEKPQPTPPDDDTDSRVIISSPLFIPKPNNPRASPSAFASLLLDDPLTPPSPEDKDTHSAHKYGREVPNLVKVYEASHSQSHSSLGLSQSQRHKSSRLRAAPPGSKINLGFAFDVPSPDDIVFNARRGTSLAHRR</sequence>
<dbReference type="InterPro" id="IPR015033">
    <property type="entry name" value="HBS1-like_N"/>
</dbReference>
<feature type="compositionally biased region" description="Polar residues" evidence="5">
    <location>
        <begin position="422"/>
        <end position="431"/>
    </location>
</feature>